<accession>A0A8R7P8Y0</accession>
<gene>
    <name evidence="1" type="primary">LOC125540598</name>
</gene>
<organism evidence="1 2">
    <name type="scientific">Triticum urartu</name>
    <name type="common">Red wild einkorn</name>
    <name type="synonym">Crithodium urartu</name>
    <dbReference type="NCBI Taxonomy" id="4572"/>
    <lineage>
        <taxon>Eukaryota</taxon>
        <taxon>Viridiplantae</taxon>
        <taxon>Streptophyta</taxon>
        <taxon>Embryophyta</taxon>
        <taxon>Tracheophyta</taxon>
        <taxon>Spermatophyta</taxon>
        <taxon>Magnoliopsida</taxon>
        <taxon>Liliopsida</taxon>
        <taxon>Poales</taxon>
        <taxon>Poaceae</taxon>
        <taxon>BOP clade</taxon>
        <taxon>Pooideae</taxon>
        <taxon>Triticodae</taxon>
        <taxon>Triticeae</taxon>
        <taxon>Triticinae</taxon>
        <taxon>Triticum</taxon>
    </lineage>
</organism>
<keyword evidence="2" id="KW-1185">Reference proteome</keyword>
<reference evidence="1" key="2">
    <citation type="submission" date="2018-03" db="EMBL/GenBank/DDBJ databases">
        <title>The Triticum urartu genome reveals the dynamic nature of wheat genome evolution.</title>
        <authorList>
            <person name="Ling H."/>
            <person name="Ma B."/>
            <person name="Shi X."/>
            <person name="Liu H."/>
            <person name="Dong L."/>
            <person name="Sun H."/>
            <person name="Cao Y."/>
            <person name="Gao Q."/>
            <person name="Zheng S."/>
            <person name="Li Y."/>
            <person name="Yu Y."/>
            <person name="Du H."/>
            <person name="Qi M."/>
            <person name="Li Y."/>
            <person name="Yu H."/>
            <person name="Cui Y."/>
            <person name="Wang N."/>
            <person name="Chen C."/>
            <person name="Wu H."/>
            <person name="Zhao Y."/>
            <person name="Zhang J."/>
            <person name="Li Y."/>
            <person name="Zhou W."/>
            <person name="Zhang B."/>
            <person name="Hu W."/>
            <person name="Eijk M."/>
            <person name="Tang J."/>
            <person name="Witsenboer H."/>
            <person name="Zhao S."/>
            <person name="Li Z."/>
            <person name="Zhang A."/>
            <person name="Wang D."/>
            <person name="Liang C."/>
        </authorList>
    </citation>
    <scope>NUCLEOTIDE SEQUENCE [LARGE SCALE GENOMIC DNA]</scope>
    <source>
        <strain evidence="1">cv. G1812</strain>
    </source>
</reference>
<reference evidence="2" key="1">
    <citation type="journal article" date="2013" name="Nature">
        <title>Draft genome of the wheat A-genome progenitor Triticum urartu.</title>
        <authorList>
            <person name="Ling H.Q."/>
            <person name="Zhao S."/>
            <person name="Liu D."/>
            <person name="Wang J."/>
            <person name="Sun H."/>
            <person name="Zhang C."/>
            <person name="Fan H."/>
            <person name="Li D."/>
            <person name="Dong L."/>
            <person name="Tao Y."/>
            <person name="Gao C."/>
            <person name="Wu H."/>
            <person name="Li Y."/>
            <person name="Cui Y."/>
            <person name="Guo X."/>
            <person name="Zheng S."/>
            <person name="Wang B."/>
            <person name="Yu K."/>
            <person name="Liang Q."/>
            <person name="Yang W."/>
            <person name="Lou X."/>
            <person name="Chen J."/>
            <person name="Feng M."/>
            <person name="Jian J."/>
            <person name="Zhang X."/>
            <person name="Luo G."/>
            <person name="Jiang Y."/>
            <person name="Liu J."/>
            <person name="Wang Z."/>
            <person name="Sha Y."/>
            <person name="Zhang B."/>
            <person name="Wu H."/>
            <person name="Tang D."/>
            <person name="Shen Q."/>
            <person name="Xue P."/>
            <person name="Zou S."/>
            <person name="Wang X."/>
            <person name="Liu X."/>
            <person name="Wang F."/>
            <person name="Yang Y."/>
            <person name="An X."/>
            <person name="Dong Z."/>
            <person name="Zhang K."/>
            <person name="Zhang X."/>
            <person name="Luo M.C."/>
            <person name="Dvorak J."/>
            <person name="Tong Y."/>
            <person name="Wang J."/>
            <person name="Yang H."/>
            <person name="Li Z."/>
            <person name="Wang D."/>
            <person name="Zhang A."/>
            <person name="Wang J."/>
        </authorList>
    </citation>
    <scope>NUCLEOTIDE SEQUENCE</scope>
    <source>
        <strain evidence="2">cv. G1812</strain>
    </source>
</reference>
<reference evidence="1" key="3">
    <citation type="submission" date="2022-06" db="UniProtKB">
        <authorList>
            <consortium name="EnsemblPlants"/>
        </authorList>
    </citation>
    <scope>IDENTIFICATION</scope>
</reference>
<protein>
    <submittedName>
        <fullName evidence="1">Uncharacterized protein</fullName>
    </submittedName>
</protein>
<evidence type="ECO:0000313" key="1">
    <source>
        <dbReference type="EnsemblPlants" id="TuG1812G0200000179.01.T02.cds241380"/>
    </source>
</evidence>
<dbReference type="Proteomes" id="UP000015106">
    <property type="component" value="Chromosome 2"/>
</dbReference>
<evidence type="ECO:0000313" key="2">
    <source>
        <dbReference type="Proteomes" id="UP000015106"/>
    </source>
</evidence>
<dbReference type="AlphaFoldDB" id="A0A8R7P8Y0"/>
<name>A0A8R7P8Y0_TRIUA</name>
<proteinExistence type="predicted"/>
<sequence>MLCERDAVHASGHDDGGGHRLLLLLLPCQAAGGTRARREALRRLLRPLLLRPLRPLPGVPRAQEPWFRHERGMGSQRGE</sequence>
<dbReference type="EnsemblPlants" id="TuG1812G0200000179.01.T02">
    <property type="protein sequence ID" value="TuG1812G0200000179.01.T02.cds241380"/>
    <property type="gene ID" value="TuG1812G0200000179.01"/>
</dbReference>
<dbReference type="Gramene" id="TuG1812G0200000179.01.T02">
    <property type="protein sequence ID" value="TuG1812G0200000179.01.T02.cds241380"/>
    <property type="gene ID" value="TuG1812G0200000179.01"/>
</dbReference>